<dbReference type="PANTHER" id="PTHR30346:SF29">
    <property type="entry name" value="LYSR SUBSTRATE-BINDING"/>
    <property type="match status" value="1"/>
</dbReference>
<dbReference type="AlphaFoldDB" id="A0A2A8D6I1"/>
<gene>
    <name evidence="6" type="ORF">CRM92_00160</name>
</gene>
<dbReference type="Gene3D" id="1.10.10.10">
    <property type="entry name" value="Winged helix-like DNA-binding domain superfamily/Winged helix DNA-binding domain"/>
    <property type="match status" value="1"/>
</dbReference>
<dbReference type="Pfam" id="PF00126">
    <property type="entry name" value="HTH_1"/>
    <property type="match status" value="1"/>
</dbReference>
<dbReference type="Proteomes" id="UP000219947">
    <property type="component" value="Unassembled WGS sequence"/>
</dbReference>
<dbReference type="Gene3D" id="3.40.190.10">
    <property type="entry name" value="Periplasmic binding protein-like II"/>
    <property type="match status" value="2"/>
</dbReference>
<dbReference type="InterPro" id="IPR036388">
    <property type="entry name" value="WH-like_DNA-bd_sf"/>
</dbReference>
<dbReference type="InterPro" id="IPR005119">
    <property type="entry name" value="LysR_subst-bd"/>
</dbReference>
<dbReference type="GO" id="GO:0003677">
    <property type="term" value="F:DNA binding"/>
    <property type="evidence" value="ECO:0007669"/>
    <property type="project" value="UniProtKB-KW"/>
</dbReference>
<evidence type="ECO:0000256" key="2">
    <source>
        <dbReference type="ARBA" id="ARBA00023015"/>
    </source>
</evidence>
<dbReference type="FunFam" id="1.10.10.10:FF:000001">
    <property type="entry name" value="LysR family transcriptional regulator"/>
    <property type="match status" value="1"/>
</dbReference>
<dbReference type="Pfam" id="PF03466">
    <property type="entry name" value="LysR_substrate"/>
    <property type="match status" value="1"/>
</dbReference>
<organism evidence="6 7">
    <name type="scientific">Rothia dentocariosa</name>
    <dbReference type="NCBI Taxonomy" id="2047"/>
    <lineage>
        <taxon>Bacteria</taxon>
        <taxon>Bacillati</taxon>
        <taxon>Actinomycetota</taxon>
        <taxon>Actinomycetes</taxon>
        <taxon>Micrococcales</taxon>
        <taxon>Micrococcaceae</taxon>
        <taxon>Rothia</taxon>
    </lineage>
</organism>
<protein>
    <submittedName>
        <fullName evidence="6">LysR family transcriptional regulator</fullName>
    </submittedName>
</protein>
<evidence type="ECO:0000313" key="6">
    <source>
        <dbReference type="EMBL" id="PEN16500.1"/>
    </source>
</evidence>
<dbReference type="SUPFAM" id="SSF46785">
    <property type="entry name" value="Winged helix' DNA-binding domain"/>
    <property type="match status" value="1"/>
</dbReference>
<name>A0A2A8D6I1_9MICC</name>
<evidence type="ECO:0000259" key="5">
    <source>
        <dbReference type="PROSITE" id="PS50931"/>
    </source>
</evidence>
<dbReference type="PANTHER" id="PTHR30346">
    <property type="entry name" value="TRANSCRIPTIONAL DUAL REGULATOR HCAR-RELATED"/>
    <property type="match status" value="1"/>
</dbReference>
<evidence type="ECO:0000256" key="4">
    <source>
        <dbReference type="ARBA" id="ARBA00023163"/>
    </source>
</evidence>
<comment type="caution">
    <text evidence="6">The sequence shown here is derived from an EMBL/GenBank/DDBJ whole genome shotgun (WGS) entry which is preliminary data.</text>
</comment>
<keyword evidence="7" id="KW-1185">Reference proteome</keyword>
<dbReference type="InterPro" id="IPR000847">
    <property type="entry name" value="LysR_HTH_N"/>
</dbReference>
<keyword evidence="3" id="KW-0238">DNA-binding</keyword>
<dbReference type="GO" id="GO:0032993">
    <property type="term" value="C:protein-DNA complex"/>
    <property type="evidence" value="ECO:0007669"/>
    <property type="project" value="TreeGrafter"/>
</dbReference>
<dbReference type="InterPro" id="IPR036390">
    <property type="entry name" value="WH_DNA-bd_sf"/>
</dbReference>
<accession>A0A2A8D6I1</accession>
<reference evidence="6" key="1">
    <citation type="submission" date="2017-10" db="EMBL/GenBank/DDBJ databases">
        <title>Kefir isolates.</title>
        <authorList>
            <person name="Kim Y."/>
            <person name="Blasche S."/>
        </authorList>
    </citation>
    <scope>NUCLEOTIDE SEQUENCE [LARGE SCALE GENOMIC DNA]</scope>
    <source>
        <strain evidence="6">OG2-2</strain>
    </source>
</reference>
<keyword evidence="4" id="KW-0804">Transcription</keyword>
<dbReference type="SUPFAM" id="SSF53850">
    <property type="entry name" value="Periplasmic binding protein-like II"/>
    <property type="match status" value="1"/>
</dbReference>
<comment type="similarity">
    <text evidence="1">Belongs to the LysR transcriptional regulatory family.</text>
</comment>
<feature type="domain" description="HTH lysR-type" evidence="5">
    <location>
        <begin position="1"/>
        <end position="61"/>
    </location>
</feature>
<proteinExistence type="inferred from homology"/>
<evidence type="ECO:0000256" key="3">
    <source>
        <dbReference type="ARBA" id="ARBA00023125"/>
    </source>
</evidence>
<evidence type="ECO:0000256" key="1">
    <source>
        <dbReference type="ARBA" id="ARBA00009437"/>
    </source>
</evidence>
<keyword evidence="2" id="KW-0805">Transcription regulation</keyword>
<dbReference type="EMBL" id="PDEV01000001">
    <property type="protein sequence ID" value="PEN16500.1"/>
    <property type="molecule type" value="Genomic_DNA"/>
</dbReference>
<dbReference type="GO" id="GO:0003700">
    <property type="term" value="F:DNA-binding transcription factor activity"/>
    <property type="evidence" value="ECO:0007669"/>
    <property type="project" value="InterPro"/>
</dbReference>
<dbReference type="RefSeq" id="WP_048754844.1">
    <property type="nucleotide sequence ID" value="NZ_CAJPNU010000004.1"/>
</dbReference>
<dbReference type="PROSITE" id="PS50931">
    <property type="entry name" value="HTH_LYSR"/>
    <property type="match status" value="1"/>
</dbReference>
<evidence type="ECO:0000313" key="7">
    <source>
        <dbReference type="Proteomes" id="UP000219947"/>
    </source>
</evidence>
<sequence length="301" mass="33157">MSVSDIRRMQMLLEIHERGTIIAAADALSLTPSAVSQQIANLEKDTGTALLQRVGRRVQLTNAGLVMVDSARTILREIDRMQTAVANLAGEPAGTVRLAIFQSASFALLPRAIKYLEEHAPRLILHVLQIDPETGTSLTRSREYDMVLSEAYPHHPIPEYPDLHSELLVEDPLSLIVPEDSSIKSLKEANELPWVLEMEQNTSRQWAINQCRTVGFEPDIRYSANDMITNANLVRSGCATTIVPGFVLSSLSNTKGIRTVDLPGKPSRKIFTAVRTESAKNPALVMVRDALQHAVKEAFGS</sequence>